<comment type="similarity">
    <text evidence="1">Belongs to the PPR family. P subfamily.</text>
</comment>
<dbReference type="PROSITE" id="PS51375">
    <property type="entry name" value="PPR"/>
    <property type="match status" value="4"/>
</dbReference>
<feature type="repeat" description="PPR" evidence="3">
    <location>
        <begin position="214"/>
        <end position="248"/>
    </location>
</feature>
<dbReference type="InterPro" id="IPR002885">
    <property type="entry name" value="PPR_rpt"/>
</dbReference>
<gene>
    <name evidence="4" type="ORF">Taro_030410</name>
</gene>
<dbReference type="GO" id="GO:0031930">
    <property type="term" value="P:mitochondria-nucleus signaling pathway"/>
    <property type="evidence" value="ECO:0007669"/>
    <property type="project" value="TreeGrafter"/>
</dbReference>
<keyword evidence="5" id="KW-1185">Reference proteome</keyword>
<feature type="repeat" description="PPR" evidence="3">
    <location>
        <begin position="249"/>
        <end position="283"/>
    </location>
</feature>
<evidence type="ECO:0000256" key="2">
    <source>
        <dbReference type="ARBA" id="ARBA00022737"/>
    </source>
</evidence>
<evidence type="ECO:0000313" key="4">
    <source>
        <dbReference type="EMBL" id="MQL97719.1"/>
    </source>
</evidence>
<protein>
    <recommendedName>
        <fullName evidence="6">Pentatricopeptide repeat-containing protein</fullName>
    </recommendedName>
</protein>
<accession>A0A843W396</accession>
<dbReference type="Proteomes" id="UP000652761">
    <property type="component" value="Unassembled WGS sequence"/>
</dbReference>
<evidence type="ECO:0000313" key="5">
    <source>
        <dbReference type="Proteomes" id="UP000652761"/>
    </source>
</evidence>
<comment type="caution">
    <text evidence="4">The sequence shown here is derived from an EMBL/GenBank/DDBJ whole genome shotgun (WGS) entry which is preliminary data.</text>
</comment>
<dbReference type="InterPro" id="IPR011990">
    <property type="entry name" value="TPR-like_helical_dom_sf"/>
</dbReference>
<dbReference type="PANTHER" id="PTHR47936">
    <property type="entry name" value="PPR_LONG DOMAIN-CONTAINING PROTEIN"/>
    <property type="match status" value="1"/>
</dbReference>
<sequence length="541" mass="60556">MATSSSLSSFFACSRRLGRRFRLSSSILSSDPIARAVIRSREATPIFNARELDQLVSSFKEASAHRRFRSNHRVYEFAVRRLAAAGRLDDVVDILEAQKVYPDEIAQEGFAARIIVLYGVAGMPAAAEETFRQLPALGCRRTAMSFNALLTAHVHSGEFERVHELFRSIPVENLEIVPDEVSYNILIGALCKRKDLDGAMSMLEVMEDRGLQPNLITFNTLLNGFYSNDHFSGAGKVWDKMNEKNCDPDVRSFNAKLRGLVLEGRTLEAVDLVGKLPSMGLKPDTFSFNALIRGHCQDGNLKEAREVFENLTKNDCRPNRETFALLVPFLCRLGQLDLALNMCNESVSRKCPVSAEVLQEVVDGLHKDLRVEDAKKLVELTRLHCDNGESVKLPSQSAEASDLVEDVLEIDLVLQFKVNCSLRSGNIFFCFRYRLIPFGVQSHSNEASLRFLQKSQEANVIFLFLLVSAWLKHPESVDKIGYLEMESISLRSHCMRQENVVGNQCFTLSPKALKQVLTLSVCSTSLRIYLQVPVADPSGRG</sequence>
<dbReference type="Pfam" id="PF01535">
    <property type="entry name" value="PPR"/>
    <property type="match status" value="1"/>
</dbReference>
<dbReference type="GO" id="GO:0009507">
    <property type="term" value="C:chloroplast"/>
    <property type="evidence" value="ECO:0007669"/>
    <property type="project" value="TreeGrafter"/>
</dbReference>
<organism evidence="4 5">
    <name type="scientific">Colocasia esculenta</name>
    <name type="common">Wild taro</name>
    <name type="synonym">Arum esculentum</name>
    <dbReference type="NCBI Taxonomy" id="4460"/>
    <lineage>
        <taxon>Eukaryota</taxon>
        <taxon>Viridiplantae</taxon>
        <taxon>Streptophyta</taxon>
        <taxon>Embryophyta</taxon>
        <taxon>Tracheophyta</taxon>
        <taxon>Spermatophyta</taxon>
        <taxon>Magnoliopsida</taxon>
        <taxon>Liliopsida</taxon>
        <taxon>Araceae</taxon>
        <taxon>Aroideae</taxon>
        <taxon>Colocasieae</taxon>
        <taxon>Colocasia</taxon>
    </lineage>
</organism>
<dbReference type="AlphaFoldDB" id="A0A843W396"/>
<keyword evidence="2" id="KW-0677">Repeat</keyword>
<dbReference type="OrthoDB" id="185373at2759"/>
<dbReference type="NCBIfam" id="TIGR00756">
    <property type="entry name" value="PPR"/>
    <property type="match status" value="3"/>
</dbReference>
<dbReference type="EMBL" id="NMUH01002089">
    <property type="protein sequence ID" value="MQL97719.1"/>
    <property type="molecule type" value="Genomic_DNA"/>
</dbReference>
<proteinExistence type="inferred from homology"/>
<evidence type="ECO:0000256" key="3">
    <source>
        <dbReference type="PROSITE-ProRule" id="PRU00708"/>
    </source>
</evidence>
<reference evidence="4" key="1">
    <citation type="submission" date="2017-07" db="EMBL/GenBank/DDBJ databases">
        <title>Taro Niue Genome Assembly and Annotation.</title>
        <authorList>
            <person name="Atibalentja N."/>
            <person name="Keating K."/>
            <person name="Fields C.J."/>
        </authorList>
    </citation>
    <scope>NUCLEOTIDE SEQUENCE</scope>
    <source>
        <strain evidence="4">Niue_2</strain>
        <tissue evidence="4">Leaf</tissue>
    </source>
</reference>
<evidence type="ECO:0000256" key="1">
    <source>
        <dbReference type="ARBA" id="ARBA00007626"/>
    </source>
</evidence>
<dbReference type="Pfam" id="PF13041">
    <property type="entry name" value="PPR_2"/>
    <property type="match status" value="2"/>
</dbReference>
<evidence type="ECO:0008006" key="6">
    <source>
        <dbReference type="Google" id="ProtNLM"/>
    </source>
</evidence>
<dbReference type="GO" id="GO:0010019">
    <property type="term" value="P:chloroplast-nucleus signaling pathway"/>
    <property type="evidence" value="ECO:0007669"/>
    <property type="project" value="TreeGrafter"/>
</dbReference>
<dbReference type="Gene3D" id="1.25.40.10">
    <property type="entry name" value="Tetratricopeptide repeat domain"/>
    <property type="match status" value="2"/>
</dbReference>
<dbReference type="PANTHER" id="PTHR47936:SF5">
    <property type="entry name" value="PENTACOTRIPEPTIDE-REPEAT REGION OF PRORP DOMAIN-CONTAINING PROTEIN"/>
    <property type="match status" value="1"/>
</dbReference>
<feature type="repeat" description="PPR" evidence="3">
    <location>
        <begin position="179"/>
        <end position="213"/>
    </location>
</feature>
<name>A0A843W396_COLES</name>
<feature type="repeat" description="PPR" evidence="3">
    <location>
        <begin position="284"/>
        <end position="318"/>
    </location>
</feature>